<sequence>MEKELTSVQSMMKRHHEEEAAQGVKTTQRPMAQKKGRVTAISHVLNSKAYFVHIVTYSRKRGGIGVHEIVERWEEQITKQSGHGSKVFFLELFTDPQDVLHVASSLESQAVWLTQINIDSSYCFTHLQPRQIVFKPKRNIILSANPDTQHPLSANPDTQHPLSANPDTQHPLSAVPDTQHPLSAVPDTQHPANGQVFFHRTEASSWFGKPVKYLSALKLKKAALSKSMIVTISFPMSNPTLKCRQGYVTDVFRPLAMFQLDNKLNFCTAMMMKVSDVPQLCVGQRVIVYNVHCVSRDLMMCARSRVSIVPHPEQSVPAGVPGREAEKYLPLIDLSNELRLSFRDILWLKKQFHILEEKAFHNQLLQSLLASIVQWNTLARELPPVRKLAAEFLEHKLCDLDKESMYYQDLLNVSQVSQLGIPELGNWFWNSNLWDGSEEGPEHSQLPLVGYLSSSNGYWMLSDDTGSLPCIITGLSADKWHNNIKALSGNIVVIAKFQLIQEVFQVSKYTYLHFSAKDCRPFNLQNNYPTLDSLCSMCEGIQGYTHSCPKGSIRLNPEPGPSSGDSRPDHMSCDQRECETQRSGQELRPQHTNESSGQRLRLGLDCETNSLEVVVHHLSHLMVVSKGAMTTCHMLATITKRNMSNRSKRVVLLLKGPLLRSVPLIQTGALYHLHTAEANNLFINSNHINNFSKEMKTSGLGTVPQDATFIHRGAPLARRDYYRQSEIPTLPYNMPIKGNTLLIVGLATNREQDRTEHITSPVSDMSLVAKEHIASPVSNMSLVAKEHTISDMSLVVSVSEASSCEIGDGLVTVEGIIFDRLHLEPQFPSELRSVETAGYGVPGRKSIVVKIRDIASAVSVCVYINRWYQRAYPIGLILGAHVALTNLQQKMSDKTSVYFLTSGISSVVVKDMNQPPHFESRKWSLGSLSRPAGTETERVETFGSAHTRNDCFILVAFTTKHNTFYGILKEDWGAPCNLLMAVPSKKLLWGTVEMDQLLKVSIQFKCEYCSQPFIRGKCSYVGCWARSMGEITAVCTFKAHHADKEALVIVKGDNVRVVLDMSENQWCQLKLLAKQTGELVYLRGSVAPPGISTDRAKLAFWLFCKVVVANQLKLLHIKVKKYPATPADPTKNIPVLCCVDIKEDRPKILNSFTPQELNAIYGGQGQT</sequence>
<feature type="compositionally biased region" description="Polar residues" evidence="9">
    <location>
        <begin position="145"/>
        <end position="171"/>
    </location>
</feature>
<feature type="compositionally biased region" description="Polar residues" evidence="9">
    <location>
        <begin position="1"/>
        <end position="10"/>
    </location>
</feature>
<evidence type="ECO:0000256" key="3">
    <source>
        <dbReference type="ARBA" id="ARBA00006332"/>
    </source>
</evidence>
<feature type="region of interest" description="Disordered" evidence="9">
    <location>
        <begin position="145"/>
        <end position="182"/>
    </location>
</feature>
<evidence type="ECO:0000256" key="9">
    <source>
        <dbReference type="SAM" id="MobiDB-lite"/>
    </source>
</evidence>
<dbReference type="GO" id="GO:0045740">
    <property type="term" value="P:positive regulation of DNA replication"/>
    <property type="evidence" value="ECO:0007669"/>
    <property type="project" value="TreeGrafter"/>
</dbReference>
<dbReference type="GO" id="GO:0003697">
    <property type="term" value="F:single-stranded DNA binding"/>
    <property type="evidence" value="ECO:0007669"/>
    <property type="project" value="TreeGrafter"/>
</dbReference>
<protein>
    <recommendedName>
        <fullName evidence="4">CST complex subunit CTC1</fullName>
    </recommendedName>
</protein>
<keyword evidence="7" id="KW-0238">DNA-binding</keyword>
<dbReference type="PANTHER" id="PTHR14865">
    <property type="entry name" value="CST COMPLEX SUBUNIT CTC1"/>
    <property type="match status" value="1"/>
</dbReference>
<dbReference type="GO" id="GO:0010833">
    <property type="term" value="P:telomere maintenance via telomere lengthening"/>
    <property type="evidence" value="ECO:0007669"/>
    <property type="project" value="TreeGrafter"/>
</dbReference>
<gene>
    <name evidence="10" type="ORF">TBIB3V08_LOCUS714</name>
</gene>
<evidence type="ECO:0000256" key="8">
    <source>
        <dbReference type="ARBA" id="ARBA00023242"/>
    </source>
</evidence>
<dbReference type="AlphaFoldDB" id="A0A7R9EPU6"/>
<keyword evidence="5" id="KW-0158">Chromosome</keyword>
<feature type="region of interest" description="Disordered" evidence="9">
    <location>
        <begin position="1"/>
        <end position="33"/>
    </location>
</feature>
<comment type="subcellular location">
    <subcellularLocation>
        <location evidence="2">Chromosome</location>
        <location evidence="2">Telomere</location>
    </subcellularLocation>
    <subcellularLocation>
        <location evidence="1">Nucleus</location>
    </subcellularLocation>
</comment>
<evidence type="ECO:0000256" key="7">
    <source>
        <dbReference type="ARBA" id="ARBA00023125"/>
    </source>
</evidence>
<organism evidence="10">
    <name type="scientific">Timema bartmani</name>
    <dbReference type="NCBI Taxonomy" id="61472"/>
    <lineage>
        <taxon>Eukaryota</taxon>
        <taxon>Metazoa</taxon>
        <taxon>Ecdysozoa</taxon>
        <taxon>Arthropoda</taxon>
        <taxon>Hexapoda</taxon>
        <taxon>Insecta</taxon>
        <taxon>Pterygota</taxon>
        <taxon>Neoptera</taxon>
        <taxon>Polyneoptera</taxon>
        <taxon>Phasmatodea</taxon>
        <taxon>Timematodea</taxon>
        <taxon>Timematoidea</taxon>
        <taxon>Timematidae</taxon>
        <taxon>Timema</taxon>
    </lineage>
</organism>
<dbReference type="EMBL" id="OD564381">
    <property type="protein sequence ID" value="CAD7438117.1"/>
    <property type="molecule type" value="Genomic_DNA"/>
</dbReference>
<feature type="compositionally biased region" description="Basic and acidic residues" evidence="9">
    <location>
        <begin position="566"/>
        <end position="580"/>
    </location>
</feature>
<keyword evidence="6" id="KW-0779">Telomere</keyword>
<name>A0A7R9EPU6_9NEOP</name>
<keyword evidence="8" id="KW-0539">Nucleus</keyword>
<proteinExistence type="inferred from homology"/>
<comment type="similarity">
    <text evidence="3">Belongs to the CTC1 family.</text>
</comment>
<dbReference type="GO" id="GO:0042162">
    <property type="term" value="F:telomeric DNA binding"/>
    <property type="evidence" value="ECO:0007669"/>
    <property type="project" value="TreeGrafter"/>
</dbReference>
<evidence type="ECO:0000256" key="5">
    <source>
        <dbReference type="ARBA" id="ARBA00022454"/>
    </source>
</evidence>
<reference evidence="10" key="1">
    <citation type="submission" date="2020-11" db="EMBL/GenBank/DDBJ databases">
        <authorList>
            <person name="Tran Van P."/>
        </authorList>
    </citation>
    <scope>NUCLEOTIDE SEQUENCE</scope>
</reference>
<evidence type="ECO:0000256" key="1">
    <source>
        <dbReference type="ARBA" id="ARBA00004123"/>
    </source>
</evidence>
<feature type="region of interest" description="Disordered" evidence="9">
    <location>
        <begin position="552"/>
        <end position="599"/>
    </location>
</feature>
<dbReference type="GO" id="GO:1990879">
    <property type="term" value="C:CST complex"/>
    <property type="evidence" value="ECO:0007669"/>
    <property type="project" value="TreeGrafter"/>
</dbReference>
<evidence type="ECO:0000313" key="10">
    <source>
        <dbReference type="EMBL" id="CAD7438117.1"/>
    </source>
</evidence>
<evidence type="ECO:0000256" key="2">
    <source>
        <dbReference type="ARBA" id="ARBA00004574"/>
    </source>
</evidence>
<dbReference type="PANTHER" id="PTHR14865:SF2">
    <property type="entry name" value="CST COMPLEX SUBUNIT CTC1"/>
    <property type="match status" value="1"/>
</dbReference>
<evidence type="ECO:0000256" key="6">
    <source>
        <dbReference type="ARBA" id="ARBA00022895"/>
    </source>
</evidence>
<dbReference type="InterPro" id="IPR042617">
    <property type="entry name" value="CTC1-like"/>
</dbReference>
<evidence type="ECO:0000256" key="4">
    <source>
        <dbReference type="ARBA" id="ARBA00016175"/>
    </source>
</evidence>
<accession>A0A7R9EPU6</accession>